<evidence type="ECO:0000259" key="3">
    <source>
        <dbReference type="PROSITE" id="PS50048"/>
    </source>
</evidence>
<dbReference type="OrthoDB" id="4222821at2759"/>
<name>A0A1E1JZR3_9HELO</name>
<dbReference type="GO" id="GO:0000981">
    <property type="term" value="F:DNA-binding transcription factor activity, RNA polymerase II-specific"/>
    <property type="evidence" value="ECO:0007669"/>
    <property type="project" value="InterPro"/>
</dbReference>
<dbReference type="Pfam" id="PF00172">
    <property type="entry name" value="Zn_clus"/>
    <property type="match status" value="1"/>
</dbReference>
<evidence type="ECO:0000313" key="5">
    <source>
        <dbReference type="Proteomes" id="UP000178912"/>
    </source>
</evidence>
<feature type="region of interest" description="Disordered" evidence="2">
    <location>
        <begin position="141"/>
        <end position="172"/>
    </location>
</feature>
<dbReference type="Gene3D" id="4.10.240.10">
    <property type="entry name" value="Zn(2)-C6 fungal-type DNA-binding domain"/>
    <property type="match status" value="1"/>
</dbReference>
<organism evidence="4 5">
    <name type="scientific">Rhynchosporium agropyri</name>
    <dbReference type="NCBI Taxonomy" id="914238"/>
    <lineage>
        <taxon>Eukaryota</taxon>
        <taxon>Fungi</taxon>
        <taxon>Dikarya</taxon>
        <taxon>Ascomycota</taxon>
        <taxon>Pezizomycotina</taxon>
        <taxon>Leotiomycetes</taxon>
        <taxon>Helotiales</taxon>
        <taxon>Ploettnerulaceae</taxon>
        <taxon>Rhynchosporium</taxon>
    </lineage>
</organism>
<dbReference type="InterPro" id="IPR001138">
    <property type="entry name" value="Zn2Cys6_DnaBD"/>
</dbReference>
<dbReference type="PROSITE" id="PS50048">
    <property type="entry name" value="ZN2_CY6_FUNGAL_2"/>
    <property type="match status" value="1"/>
</dbReference>
<protein>
    <recommendedName>
        <fullName evidence="3">Zn(2)-C6 fungal-type domain-containing protein</fullName>
    </recommendedName>
</protein>
<gene>
    <name evidence="4" type="ORF">RAG0_02013</name>
</gene>
<keyword evidence="5" id="KW-1185">Reference proteome</keyword>
<dbReference type="PROSITE" id="PS00463">
    <property type="entry name" value="ZN2_CY6_FUNGAL_1"/>
    <property type="match status" value="1"/>
</dbReference>
<dbReference type="InterPro" id="IPR036864">
    <property type="entry name" value="Zn2-C6_fun-type_DNA-bd_sf"/>
</dbReference>
<dbReference type="Proteomes" id="UP000178912">
    <property type="component" value="Unassembled WGS sequence"/>
</dbReference>
<keyword evidence="1" id="KW-0539">Nucleus</keyword>
<evidence type="ECO:0000313" key="4">
    <source>
        <dbReference type="EMBL" id="CZS91367.1"/>
    </source>
</evidence>
<evidence type="ECO:0000256" key="2">
    <source>
        <dbReference type="SAM" id="MobiDB-lite"/>
    </source>
</evidence>
<dbReference type="SUPFAM" id="SSF57701">
    <property type="entry name" value="Zn2/Cys6 DNA-binding domain"/>
    <property type="match status" value="1"/>
</dbReference>
<dbReference type="EMBL" id="FJUX01000008">
    <property type="protein sequence ID" value="CZS91367.1"/>
    <property type="molecule type" value="Genomic_DNA"/>
</dbReference>
<proteinExistence type="predicted"/>
<dbReference type="GO" id="GO:0008270">
    <property type="term" value="F:zinc ion binding"/>
    <property type="evidence" value="ECO:0007669"/>
    <property type="project" value="InterPro"/>
</dbReference>
<dbReference type="AlphaFoldDB" id="A0A1E1JZR3"/>
<evidence type="ECO:0000256" key="1">
    <source>
        <dbReference type="ARBA" id="ARBA00023242"/>
    </source>
</evidence>
<sequence>MQTARSACDRCRGQKLRCVREDGIYQPCKRCRRAGVACVASPSAPIGRANRTSNTYSLRNETSDMHCHSPLSAPLRVNDEGLFPILAIDSFTGGDGLLSSSMTGNTVDPTLPINSLEYWTHWNPIVSSEFDGVQSLDFRSEDHDSGLVSSSSDGQRSHHTFPASSPASTSGHSTNFLHKVAGMYEDQENSKEFVGHEIWEKGLPPAVTEIAADHYYDSKHITADMSNHHHGDVNIRHLLDLTQSLYLQQTNFEATPWHHCLSSLTFTAGPKLSPLSAEEAAASKPIGDILRNSERFLMIMKSFLASAQNSSQPVPRRRTSDTRICSNLPLNDVKVRDFSVASAVNPSQISHPPQPQIHADAESTTPPKPGNIDTATILLILTCYIRILRIYTTLFTRINEYLSFSSSSARPDGHGANKDLEALYIDGFSLRGYGEIQLKILVEVCVHFIMNIEKTLGVPQKYTLMSDGTDDEILFGDISSSGGGLLMKPQMNILMDVVIKNVESDNHEGGSIREWGTHALRRAFEGAKKHFNPGFLQNDTPS</sequence>
<accession>A0A1E1JZR3</accession>
<dbReference type="CDD" id="cd00067">
    <property type="entry name" value="GAL4"/>
    <property type="match status" value="1"/>
</dbReference>
<reference evidence="5" key="1">
    <citation type="submission" date="2016-03" db="EMBL/GenBank/DDBJ databases">
        <authorList>
            <person name="Guldener U."/>
        </authorList>
    </citation>
    <scope>NUCLEOTIDE SEQUENCE [LARGE SCALE GENOMIC DNA]</scope>
    <source>
        <strain evidence="5">04CH-RAC-A.6.1</strain>
    </source>
</reference>
<feature type="compositionally biased region" description="Polar residues" evidence="2">
    <location>
        <begin position="162"/>
        <end position="172"/>
    </location>
</feature>
<dbReference type="SMART" id="SM00066">
    <property type="entry name" value="GAL4"/>
    <property type="match status" value="1"/>
</dbReference>
<feature type="domain" description="Zn(2)-C6 fungal-type" evidence="3">
    <location>
        <begin position="7"/>
        <end position="40"/>
    </location>
</feature>
<feature type="region of interest" description="Disordered" evidence="2">
    <location>
        <begin position="345"/>
        <end position="368"/>
    </location>
</feature>